<protein>
    <submittedName>
        <fullName evidence="1">Uncharacterized protein</fullName>
    </submittedName>
</protein>
<sequence>MAKMTWTEAVLWPGDSGRSFYGLTIQAEASMA</sequence>
<dbReference type="KEGG" id="pvo:PVOR_06835"/>
<organism evidence="1 2">
    <name type="scientific">Paenibacillus vortex V453</name>
    <dbReference type="NCBI Taxonomy" id="715225"/>
    <lineage>
        <taxon>Bacteria</taxon>
        <taxon>Bacillati</taxon>
        <taxon>Bacillota</taxon>
        <taxon>Bacilli</taxon>
        <taxon>Bacillales</taxon>
        <taxon>Paenibacillaceae</taxon>
        <taxon>Paenibacillus</taxon>
    </lineage>
</organism>
<proteinExistence type="predicted"/>
<evidence type="ECO:0000313" key="1">
    <source>
        <dbReference type="EMBL" id="EFU42927.1"/>
    </source>
</evidence>
<name>A0A2R9T009_9BACL</name>
<comment type="caution">
    <text evidence="1">The sequence shown here is derived from an EMBL/GenBank/DDBJ whole genome shotgun (WGS) entry which is preliminary data.</text>
</comment>
<dbReference type="EMBL" id="ADHJ01000012">
    <property type="protein sequence ID" value="EFU42927.1"/>
    <property type="molecule type" value="Genomic_DNA"/>
</dbReference>
<dbReference type="Proteomes" id="UP000003094">
    <property type="component" value="Unassembled WGS sequence"/>
</dbReference>
<accession>A0A2R9T009</accession>
<dbReference type="AlphaFoldDB" id="A0A2R9T009"/>
<gene>
    <name evidence="1" type="ORF">PVOR_06835</name>
</gene>
<evidence type="ECO:0000313" key="2">
    <source>
        <dbReference type="Proteomes" id="UP000003094"/>
    </source>
</evidence>
<keyword evidence="2" id="KW-1185">Reference proteome</keyword>
<reference evidence="1 2" key="1">
    <citation type="journal article" date="2010" name="BMC Genomics">
        <title>Genome sequence of the pattern forming Paenibacillus vortex bacterium reveals potential for thriving in complex environments.</title>
        <authorList>
            <person name="Sirota-Madi A."/>
            <person name="Olender T."/>
            <person name="Helman Y."/>
            <person name="Ingham C."/>
            <person name="Brainis I."/>
            <person name="Roth D."/>
            <person name="Hagi E."/>
            <person name="Brodsky L."/>
            <person name="Leshkowitz D."/>
            <person name="Galatenko V."/>
            <person name="Nikolaev V."/>
            <person name="Mugasimangalam R.C."/>
            <person name="Bransburg-Zabary S."/>
            <person name="Gutnick D.L."/>
            <person name="Lancet D."/>
            <person name="Ben-Jacob E."/>
        </authorList>
    </citation>
    <scope>NUCLEOTIDE SEQUENCE [LARGE SCALE GENOMIC DNA]</scope>
    <source>
        <strain evidence="1 2">V453</strain>
    </source>
</reference>